<dbReference type="Proteomes" id="UP000613740">
    <property type="component" value="Unassembled WGS sequence"/>
</dbReference>
<feature type="transmembrane region" description="Helical" evidence="2">
    <location>
        <begin position="96"/>
        <end position="121"/>
    </location>
</feature>
<name>A0A835WJP5_9CHLO</name>
<feature type="region of interest" description="Disordered" evidence="1">
    <location>
        <begin position="402"/>
        <end position="439"/>
    </location>
</feature>
<organism evidence="3 4">
    <name type="scientific">Chlamydomonas schloesseri</name>
    <dbReference type="NCBI Taxonomy" id="2026947"/>
    <lineage>
        <taxon>Eukaryota</taxon>
        <taxon>Viridiplantae</taxon>
        <taxon>Chlorophyta</taxon>
        <taxon>core chlorophytes</taxon>
        <taxon>Chlorophyceae</taxon>
        <taxon>CS clade</taxon>
        <taxon>Chlamydomonadales</taxon>
        <taxon>Chlamydomonadaceae</taxon>
        <taxon>Chlamydomonas</taxon>
    </lineage>
</organism>
<dbReference type="InterPro" id="IPR037185">
    <property type="entry name" value="EmrE-like"/>
</dbReference>
<feature type="compositionally biased region" description="Gly residues" evidence="1">
    <location>
        <begin position="655"/>
        <end position="665"/>
    </location>
</feature>
<feature type="transmembrane region" description="Helical" evidence="2">
    <location>
        <begin position="264"/>
        <end position="286"/>
    </location>
</feature>
<comment type="caution">
    <text evidence="3">The sequence shown here is derived from an EMBL/GenBank/DDBJ whole genome shotgun (WGS) entry which is preliminary data.</text>
</comment>
<dbReference type="AlphaFoldDB" id="A0A835WJP5"/>
<feature type="transmembrane region" description="Helical" evidence="2">
    <location>
        <begin position="314"/>
        <end position="333"/>
    </location>
</feature>
<evidence type="ECO:0000313" key="3">
    <source>
        <dbReference type="EMBL" id="KAG2448095.1"/>
    </source>
</evidence>
<keyword evidence="4" id="KW-1185">Reference proteome</keyword>
<proteinExistence type="predicted"/>
<feature type="compositionally biased region" description="Gly residues" evidence="1">
    <location>
        <begin position="677"/>
        <end position="702"/>
    </location>
</feature>
<sequence>MARLRVLVLAGFMLFFGTINTLTTKFQDMTVVGVGPDGKPRTFNHPAVQSFFMFFGELLCLVPHFVGEWRLAGSRSRVKRRQELARRGAAFRVRRVLAFAAPACCDCVATTLLNVGLFYTYASTYQMLRGTLVLFAGFFTVTVLRRRLYIHHWLGMVLITGGAALVGAASVLSTHHGGSSGGGGPSPSPAAAPGLAAEGDGGGAAGGLLLGFQRLALAALGGGPGVDAAAAPLFGDLCVVAAQAFTALQFILEEKFVAVYKVPTLLAVGLEGAWGCAVAAVALPLLEAVRVGPGGTSLDSAAQAFREVVAHGPLAASVGVTVVSIGFFNFFGISVTKALSGAARATIDACRTLFVWLASLALGWEHFLPLQVVGFAVLFSGTSLYNELIRICLPTPEVEEEEAALLEGGGSGSASGSGSESDGEGEGEDGYGSGTGGGGGGGRNAASAAAAALWRAAGGGKDVEGGIGLNEPLLQPSAAALGRAGSSGSPIKAITSIAAAAGATATSSGYGPIGASVPPPAAAAAAAGAQAAAAAPAQAVAARGGGRRHGGRGRDSSDSEYTMARSMRLGQSTLLPHALDADTDHEPGGGDSDTVGGSSPGGLSYTAGSAAAAGGGLLASHPNIPEGDEEGDLVGCMSGIDVPQSPRNVARGSQGAPGGGGGGGQRVSIAIGPHGMLSGGVGRGGVSGGGGDGGGGGGGGTGAVPIMQPSARRK</sequence>
<keyword evidence="2" id="KW-1133">Transmembrane helix</keyword>
<feature type="region of interest" description="Disordered" evidence="1">
    <location>
        <begin position="619"/>
        <end position="714"/>
    </location>
</feature>
<dbReference type="GO" id="GO:0016020">
    <property type="term" value="C:membrane"/>
    <property type="evidence" value="ECO:0007669"/>
    <property type="project" value="TreeGrafter"/>
</dbReference>
<evidence type="ECO:0008006" key="5">
    <source>
        <dbReference type="Google" id="ProtNLM"/>
    </source>
</evidence>
<evidence type="ECO:0000256" key="1">
    <source>
        <dbReference type="SAM" id="MobiDB-lite"/>
    </source>
</evidence>
<feature type="transmembrane region" description="Helical" evidence="2">
    <location>
        <begin position="51"/>
        <end position="71"/>
    </location>
</feature>
<feature type="compositionally biased region" description="Low complexity" evidence="1">
    <location>
        <begin position="592"/>
        <end position="607"/>
    </location>
</feature>
<feature type="transmembrane region" description="Helical" evidence="2">
    <location>
        <begin position="127"/>
        <end position="144"/>
    </location>
</feature>
<dbReference type="SUPFAM" id="SSF103481">
    <property type="entry name" value="Multidrug resistance efflux transporter EmrE"/>
    <property type="match status" value="1"/>
</dbReference>
<feature type="transmembrane region" description="Helical" evidence="2">
    <location>
        <begin position="153"/>
        <end position="172"/>
    </location>
</feature>
<feature type="region of interest" description="Disordered" evidence="1">
    <location>
        <begin position="540"/>
        <end position="560"/>
    </location>
</feature>
<feature type="compositionally biased region" description="Basic and acidic residues" evidence="1">
    <location>
        <begin position="579"/>
        <end position="588"/>
    </location>
</feature>
<reference evidence="3" key="1">
    <citation type="journal article" date="2020" name="bioRxiv">
        <title>Comparative genomics of Chlamydomonas.</title>
        <authorList>
            <person name="Craig R.J."/>
            <person name="Hasan A.R."/>
            <person name="Ness R.W."/>
            <person name="Keightley P.D."/>
        </authorList>
    </citation>
    <scope>NUCLEOTIDE SEQUENCE</scope>
    <source>
        <strain evidence="3">CCAP 11/173</strain>
    </source>
</reference>
<keyword evidence="2" id="KW-0812">Transmembrane</keyword>
<feature type="transmembrane region" description="Helical" evidence="2">
    <location>
        <begin position="229"/>
        <end position="252"/>
    </location>
</feature>
<dbReference type="PANTHER" id="PTHR13146:SF0">
    <property type="entry name" value="SOLUTE CARRIER FAMILY 35 MEMBER F6"/>
    <property type="match status" value="1"/>
</dbReference>
<evidence type="ECO:0000256" key="2">
    <source>
        <dbReference type="SAM" id="Phobius"/>
    </source>
</evidence>
<feature type="region of interest" description="Disordered" evidence="1">
    <location>
        <begin position="579"/>
        <end position="607"/>
    </location>
</feature>
<feature type="compositionally biased region" description="Gly residues" evidence="1">
    <location>
        <begin position="430"/>
        <end position="439"/>
    </location>
</feature>
<dbReference type="EMBL" id="JAEHOD010000019">
    <property type="protein sequence ID" value="KAG2448095.1"/>
    <property type="molecule type" value="Genomic_DNA"/>
</dbReference>
<dbReference type="PANTHER" id="PTHR13146">
    <property type="match status" value="1"/>
</dbReference>
<protein>
    <recommendedName>
        <fullName evidence="5">EamA domain-containing protein</fullName>
    </recommendedName>
</protein>
<keyword evidence="2" id="KW-0472">Membrane</keyword>
<dbReference type="OrthoDB" id="408493at2759"/>
<gene>
    <name evidence="3" type="ORF">HYH02_007119</name>
</gene>
<accession>A0A835WJP5</accession>
<evidence type="ECO:0000313" key="4">
    <source>
        <dbReference type="Proteomes" id="UP000613740"/>
    </source>
</evidence>
<feature type="transmembrane region" description="Helical" evidence="2">
    <location>
        <begin position="353"/>
        <end position="379"/>
    </location>
</feature>